<dbReference type="AlphaFoldDB" id="A0A0G0T477"/>
<proteinExistence type="predicted"/>
<sequence>MSKGISVAYPAIYLVGFCCIELRKLSKHFCFNGILSGLIQVVANRFVGQHILDLMHKHQLLDLEV</sequence>
<dbReference type="EMBL" id="LBYB01000005">
    <property type="protein sequence ID" value="KKR41910.1"/>
    <property type="molecule type" value="Genomic_DNA"/>
</dbReference>
<dbReference type="Proteomes" id="UP000034881">
    <property type="component" value="Unassembled WGS sequence"/>
</dbReference>
<comment type="caution">
    <text evidence="1">The sequence shown here is derived from an EMBL/GenBank/DDBJ whole genome shotgun (WGS) entry which is preliminary data.</text>
</comment>
<reference evidence="1 2" key="1">
    <citation type="journal article" date="2015" name="Nature">
        <title>rRNA introns, odd ribosomes, and small enigmatic genomes across a large radiation of phyla.</title>
        <authorList>
            <person name="Brown C.T."/>
            <person name="Hug L.A."/>
            <person name="Thomas B.C."/>
            <person name="Sharon I."/>
            <person name="Castelle C.J."/>
            <person name="Singh A."/>
            <person name="Wilkins M.J."/>
            <person name="Williams K.H."/>
            <person name="Banfield J.F."/>
        </authorList>
    </citation>
    <scope>NUCLEOTIDE SEQUENCE [LARGE SCALE GENOMIC DNA]</scope>
</reference>
<evidence type="ECO:0000313" key="2">
    <source>
        <dbReference type="Proteomes" id="UP000034881"/>
    </source>
</evidence>
<name>A0A0G0T477_9BACT</name>
<organism evidence="1 2">
    <name type="scientific">Candidatus Daviesbacteria bacterium GW2011_GWC2_40_12</name>
    <dbReference type="NCBI Taxonomy" id="1618431"/>
    <lineage>
        <taxon>Bacteria</taxon>
        <taxon>Candidatus Daviesiibacteriota</taxon>
    </lineage>
</organism>
<evidence type="ECO:0000313" key="1">
    <source>
        <dbReference type="EMBL" id="KKR41910.1"/>
    </source>
</evidence>
<protein>
    <submittedName>
        <fullName evidence="1">Uncharacterized protein</fullName>
    </submittedName>
</protein>
<gene>
    <name evidence="1" type="ORF">UT77_C0005G0025</name>
</gene>
<accession>A0A0G0T477</accession>